<feature type="signal peptide" evidence="1">
    <location>
        <begin position="1"/>
        <end position="18"/>
    </location>
</feature>
<comment type="caution">
    <text evidence="2">The sequence shown here is derived from an EMBL/GenBank/DDBJ whole genome shotgun (WGS) entry which is preliminary data.</text>
</comment>
<proteinExistence type="predicted"/>
<organism evidence="2">
    <name type="scientific">Thermus islandicus</name>
    <dbReference type="NCBI Taxonomy" id="540988"/>
    <lineage>
        <taxon>Bacteria</taxon>
        <taxon>Thermotogati</taxon>
        <taxon>Deinococcota</taxon>
        <taxon>Deinococci</taxon>
        <taxon>Thermales</taxon>
        <taxon>Thermaceae</taxon>
        <taxon>Thermus</taxon>
    </lineage>
</organism>
<sequence>MKRRLLLIFLLSSSLGLAQGVRSLGMGGVLLPGPSQAGANPAYAAFPGSWEKEGFQIPVGLVRFLPLFPETSPLAYLTDPQAFRTRFDLLSFYDQAAHPNSFLLNPARSPDEVVFRVSADGLSITDGSGKPLLPSFQVGSDPGKPRALVPDPFPSIALELGPGTYLRFGTFAGVQGVRVSPSSALAQALASGSMEPCKGSSPSPCALEASGSYSTGISLALGFAAPLPEVPGLGKVYVGARAEGFYGLGYTEGSAEARPTFDQNGNVQGAEYRYRYFLSYAPFMEGTLGQGAAGQGYGLRADLGVAVDGGEWALGLGARNLLGFARWEGLEVAYDGTAETRTRTTKRSDLSAPEFLLNGAYRLPLEVGSLLLAADARFGSTAPAFHLGLEYSLGPWALRAGVGLEGGLGFGLGAGLNLEALALDLALTTHEAPLVGGTVYGVALGVNF</sequence>
<gene>
    <name evidence="2" type="ORF">ENP73_12110</name>
</gene>
<dbReference type="AlphaFoldDB" id="A0A7C2C2K4"/>
<evidence type="ECO:0008006" key="3">
    <source>
        <dbReference type="Google" id="ProtNLM"/>
    </source>
</evidence>
<name>A0A7C2C2K4_9DEIN</name>
<feature type="chain" id="PRO_5027647828" description="DUF5723 domain-containing protein" evidence="1">
    <location>
        <begin position="19"/>
        <end position="448"/>
    </location>
</feature>
<evidence type="ECO:0000256" key="1">
    <source>
        <dbReference type="SAM" id="SignalP"/>
    </source>
</evidence>
<keyword evidence="1" id="KW-0732">Signal</keyword>
<protein>
    <recommendedName>
        <fullName evidence="3">DUF5723 domain-containing protein</fullName>
    </recommendedName>
</protein>
<evidence type="ECO:0000313" key="2">
    <source>
        <dbReference type="EMBL" id="HEH83642.1"/>
    </source>
</evidence>
<reference evidence="2" key="1">
    <citation type="journal article" date="2020" name="mSystems">
        <title>Genome- and Community-Level Interaction Insights into Carbon Utilization and Element Cycling Functions of Hydrothermarchaeota in Hydrothermal Sediment.</title>
        <authorList>
            <person name="Zhou Z."/>
            <person name="Liu Y."/>
            <person name="Xu W."/>
            <person name="Pan J."/>
            <person name="Luo Z.H."/>
            <person name="Li M."/>
        </authorList>
    </citation>
    <scope>NUCLEOTIDE SEQUENCE [LARGE SCALE GENOMIC DNA]</scope>
    <source>
        <strain evidence="2">SpSt-246</strain>
    </source>
</reference>
<accession>A0A7C2C2K4</accession>
<dbReference type="EMBL" id="DSKL01000457">
    <property type="protein sequence ID" value="HEH83642.1"/>
    <property type="molecule type" value="Genomic_DNA"/>
</dbReference>